<keyword evidence="2" id="KW-1185">Reference proteome</keyword>
<dbReference type="Proteomes" id="UP001237642">
    <property type="component" value="Unassembled WGS sequence"/>
</dbReference>
<reference evidence="1" key="1">
    <citation type="submission" date="2023-02" db="EMBL/GenBank/DDBJ databases">
        <title>Genome of toxic invasive species Heracleum sosnowskyi carries increased number of genes despite the absence of recent whole-genome duplications.</title>
        <authorList>
            <person name="Schelkunov M."/>
            <person name="Shtratnikova V."/>
            <person name="Makarenko M."/>
            <person name="Klepikova A."/>
            <person name="Omelchenko D."/>
            <person name="Novikova G."/>
            <person name="Obukhova E."/>
            <person name="Bogdanov V."/>
            <person name="Penin A."/>
            <person name="Logacheva M."/>
        </authorList>
    </citation>
    <scope>NUCLEOTIDE SEQUENCE</scope>
    <source>
        <strain evidence="1">Hsosn_3</strain>
        <tissue evidence="1">Leaf</tissue>
    </source>
</reference>
<proteinExistence type="predicted"/>
<sequence length="225" mass="25783">MVSQLWKLTSLRELEAKDCPHLLSIAELPPNLKYLHTNGCNTSLLACIFTKRFFQIYGRFGHEIEITIPSGFFTDWISQSLDWISQLQDWTVNHSNVEATLSLLSPLNASHNLLAMIVCFKNEKDDGRFSTTYSVKNATSDFIWTRSFSSINDETRMIIVPGSIFSVTDGDDRIELITDAEVCGIHLVYETENTMIDEYNSTIFDVEDERSYPFKRLKLSESDKD</sequence>
<dbReference type="EMBL" id="JAUIZM010000001">
    <property type="protein sequence ID" value="KAK1404022.1"/>
    <property type="molecule type" value="Genomic_DNA"/>
</dbReference>
<accession>A0AAD8JKA0</accession>
<gene>
    <name evidence="1" type="ORF">POM88_003627</name>
</gene>
<organism evidence="1 2">
    <name type="scientific">Heracleum sosnowskyi</name>
    <dbReference type="NCBI Taxonomy" id="360622"/>
    <lineage>
        <taxon>Eukaryota</taxon>
        <taxon>Viridiplantae</taxon>
        <taxon>Streptophyta</taxon>
        <taxon>Embryophyta</taxon>
        <taxon>Tracheophyta</taxon>
        <taxon>Spermatophyta</taxon>
        <taxon>Magnoliopsida</taxon>
        <taxon>eudicotyledons</taxon>
        <taxon>Gunneridae</taxon>
        <taxon>Pentapetalae</taxon>
        <taxon>asterids</taxon>
        <taxon>campanulids</taxon>
        <taxon>Apiales</taxon>
        <taxon>Apiaceae</taxon>
        <taxon>Apioideae</taxon>
        <taxon>apioid superclade</taxon>
        <taxon>Tordylieae</taxon>
        <taxon>Tordyliinae</taxon>
        <taxon>Heracleum</taxon>
    </lineage>
</organism>
<name>A0AAD8JKA0_9APIA</name>
<dbReference type="AlphaFoldDB" id="A0AAD8JKA0"/>
<reference evidence="1" key="2">
    <citation type="submission" date="2023-05" db="EMBL/GenBank/DDBJ databases">
        <authorList>
            <person name="Schelkunov M.I."/>
        </authorList>
    </citation>
    <scope>NUCLEOTIDE SEQUENCE</scope>
    <source>
        <strain evidence="1">Hsosn_3</strain>
        <tissue evidence="1">Leaf</tissue>
    </source>
</reference>
<evidence type="ECO:0000313" key="2">
    <source>
        <dbReference type="Proteomes" id="UP001237642"/>
    </source>
</evidence>
<protein>
    <submittedName>
        <fullName evidence="1">Uncharacterized protein</fullName>
    </submittedName>
</protein>
<evidence type="ECO:0000313" key="1">
    <source>
        <dbReference type="EMBL" id="KAK1404022.1"/>
    </source>
</evidence>
<comment type="caution">
    <text evidence="1">The sequence shown here is derived from an EMBL/GenBank/DDBJ whole genome shotgun (WGS) entry which is preliminary data.</text>
</comment>